<name>A0A428SK20_9HYPO</name>
<comment type="caution">
    <text evidence="2">The sequence shown here is derived from an EMBL/GenBank/DDBJ whole genome shotgun (WGS) entry which is preliminary data.</text>
</comment>
<gene>
    <name evidence="2" type="ORF">CEP52_014673</name>
</gene>
<dbReference type="PANTHER" id="PTHR10622">
    <property type="entry name" value="HET DOMAIN-CONTAINING PROTEIN"/>
    <property type="match status" value="1"/>
</dbReference>
<dbReference type="EMBL" id="NKCK01000235">
    <property type="protein sequence ID" value="RSL90145.1"/>
    <property type="molecule type" value="Genomic_DNA"/>
</dbReference>
<evidence type="ECO:0000313" key="2">
    <source>
        <dbReference type="EMBL" id="RSL90145.1"/>
    </source>
</evidence>
<dbReference type="STRING" id="1325735.A0A428SK20"/>
<organism evidence="2 3">
    <name type="scientific">Fusarium oligoseptatum</name>
    <dbReference type="NCBI Taxonomy" id="2604345"/>
    <lineage>
        <taxon>Eukaryota</taxon>
        <taxon>Fungi</taxon>
        <taxon>Dikarya</taxon>
        <taxon>Ascomycota</taxon>
        <taxon>Pezizomycotina</taxon>
        <taxon>Sordariomycetes</taxon>
        <taxon>Hypocreomycetidae</taxon>
        <taxon>Hypocreales</taxon>
        <taxon>Nectriaceae</taxon>
        <taxon>Fusarium</taxon>
        <taxon>Fusarium solani species complex</taxon>
    </lineage>
</organism>
<dbReference type="InterPro" id="IPR010730">
    <property type="entry name" value="HET"/>
</dbReference>
<dbReference type="Pfam" id="PF06985">
    <property type="entry name" value="HET"/>
    <property type="match status" value="1"/>
</dbReference>
<protein>
    <recommendedName>
        <fullName evidence="1">Heterokaryon incompatibility domain-containing protein</fullName>
    </recommendedName>
</protein>
<reference evidence="2 3" key="1">
    <citation type="submission" date="2017-06" db="EMBL/GenBank/DDBJ databases">
        <title>Comparative genomic analysis of Ambrosia Fusariam Clade fungi.</title>
        <authorList>
            <person name="Stajich J.E."/>
            <person name="Carrillo J."/>
            <person name="Kijimoto T."/>
            <person name="Eskalen A."/>
            <person name="O'Donnell K."/>
            <person name="Kasson M."/>
        </authorList>
    </citation>
    <scope>NUCLEOTIDE SEQUENCE [LARGE SCALE GENOMIC DNA]</scope>
    <source>
        <strain evidence="2 3">NRRL62579</strain>
    </source>
</reference>
<evidence type="ECO:0000313" key="3">
    <source>
        <dbReference type="Proteomes" id="UP000287144"/>
    </source>
</evidence>
<accession>A0A428SK20</accession>
<keyword evidence="3" id="KW-1185">Reference proteome</keyword>
<sequence length="651" mass="73712">MRLINTTTLEVEEFFDISIPEYAILSHTWGDGEVSLQDWADRKNRRFKPGFQKIMWACSQAVKDKLDYVWVDTNCIDKTSSAELSEAINSMFKWYRRSNVCYVYLEDVPAMTLDQCIEKDSVFRSARWFTRGWTLQELIASPNINFFSNDWTLIATKSELAPCISEITGIAWSCLFKGRLSKSHPLRRYSVAQRLAWASRRSTTRIEDQAYSLLGLFDITMPLVYGEGHEAFTRLLGEIIHKYADHSFFASQLRYVDFLPRSPMEFCESQSVVVNSSPQLQKHYVPADHSYPFHLTNTGLQITLPIVPTLVPHFVFGVLDCWDLETASTQATRSVSRIWIPLLQKGPERLQQYSRLLWPQTFFPVKLVRKQSALGVDQKEDTTKEPHIHPSEPSLFWEAAGSYVKSAAPPISEYIDPLSTSLHRSILIKKPYATVLFVPPWRLGEAGTPFLLCFPRGTANYRLYGIFPSDDVLDAAWSAEKPPLLPLVTPRPIQGNGEKVGSGDIYGAVVVFKMRHVRPARFVAICLANIAQPDDDDDDDQGGIQFIPRCKVVQDWVPSKAQDVQTIDFDQLSDVSVEGEALVTVQKMSSNPGSVAMRSEPRFVGLTQVVFDRLQMIDELDLSPSHILKAPEGILQHFGQECSDEDVGDLI</sequence>
<dbReference type="AlphaFoldDB" id="A0A428SK20"/>
<dbReference type="PANTHER" id="PTHR10622:SF10">
    <property type="entry name" value="HET DOMAIN-CONTAINING PROTEIN"/>
    <property type="match status" value="1"/>
</dbReference>
<evidence type="ECO:0000259" key="1">
    <source>
        <dbReference type="Pfam" id="PF06985"/>
    </source>
</evidence>
<feature type="domain" description="Heterokaryon incompatibility" evidence="1">
    <location>
        <begin position="22"/>
        <end position="107"/>
    </location>
</feature>
<dbReference type="Proteomes" id="UP000287144">
    <property type="component" value="Unassembled WGS sequence"/>
</dbReference>
<proteinExistence type="predicted"/>